<feature type="region of interest" description="Disordered" evidence="1">
    <location>
        <begin position="106"/>
        <end position="125"/>
    </location>
</feature>
<dbReference type="EMBL" id="JABEXW010000032">
    <property type="protein sequence ID" value="KAF4973019.1"/>
    <property type="molecule type" value="Genomic_DNA"/>
</dbReference>
<dbReference type="InterPro" id="IPR004330">
    <property type="entry name" value="FAR1_DNA_bnd_dom"/>
</dbReference>
<organism evidence="3 4">
    <name type="scientific">Fusarium sarcochroum</name>
    <dbReference type="NCBI Taxonomy" id="1208366"/>
    <lineage>
        <taxon>Eukaryota</taxon>
        <taxon>Fungi</taxon>
        <taxon>Dikarya</taxon>
        <taxon>Ascomycota</taxon>
        <taxon>Pezizomycotina</taxon>
        <taxon>Sordariomycetes</taxon>
        <taxon>Hypocreomycetidae</taxon>
        <taxon>Hypocreales</taxon>
        <taxon>Nectriaceae</taxon>
        <taxon>Fusarium</taxon>
        <taxon>Fusarium lateritium species complex</taxon>
    </lineage>
</organism>
<reference evidence="3" key="2">
    <citation type="submission" date="2020-05" db="EMBL/GenBank/DDBJ databases">
        <authorList>
            <person name="Kim H.-S."/>
            <person name="Proctor R.H."/>
            <person name="Brown D.W."/>
        </authorList>
    </citation>
    <scope>NUCLEOTIDE SEQUENCE</scope>
    <source>
        <strain evidence="3">NRRL 20472</strain>
    </source>
</reference>
<dbReference type="InterPro" id="IPR052579">
    <property type="entry name" value="Zinc_finger_SWIM"/>
</dbReference>
<keyword evidence="4" id="KW-1185">Reference proteome</keyword>
<dbReference type="PANTHER" id="PTHR31569:SF4">
    <property type="entry name" value="SWIM-TYPE DOMAIN-CONTAINING PROTEIN"/>
    <property type="match status" value="1"/>
</dbReference>
<dbReference type="PANTHER" id="PTHR31569">
    <property type="entry name" value="SWIM-TYPE DOMAIN-CONTAINING PROTEIN"/>
    <property type="match status" value="1"/>
</dbReference>
<sequence>MPHTLPPRQLGPPREGIFRTFDELMASVRPEAKEQGYGIVKLRASNYRDGKPTRYDLVCDRGGIKYNSTAKKRKPSTRKVNCPFQAKAVCEVQLGNQWRCSVREQRHNHEPRVPASSSGQEDSSLATAVQYSISKLDRRNHDMTQGLMHIEQCLDTVQERLQSLEARDESYALGLQVTEGGRMGGGGSGDARSCLLASAVL</sequence>
<protein>
    <recommendedName>
        <fullName evidence="2">FAR1 domain-containing protein</fullName>
    </recommendedName>
</protein>
<dbReference type="Pfam" id="PF03101">
    <property type="entry name" value="FAR1"/>
    <property type="match status" value="1"/>
</dbReference>
<feature type="compositionally biased region" description="Polar residues" evidence="1">
    <location>
        <begin position="115"/>
        <end position="125"/>
    </location>
</feature>
<feature type="domain" description="FAR1" evidence="2">
    <location>
        <begin position="32"/>
        <end position="110"/>
    </location>
</feature>
<evidence type="ECO:0000313" key="4">
    <source>
        <dbReference type="Proteomes" id="UP000622797"/>
    </source>
</evidence>
<evidence type="ECO:0000256" key="1">
    <source>
        <dbReference type="SAM" id="MobiDB-lite"/>
    </source>
</evidence>
<name>A0A8H4UB75_9HYPO</name>
<accession>A0A8H4UB75</accession>
<dbReference type="OrthoDB" id="4579506at2759"/>
<evidence type="ECO:0000259" key="2">
    <source>
        <dbReference type="Pfam" id="PF03101"/>
    </source>
</evidence>
<dbReference type="Proteomes" id="UP000622797">
    <property type="component" value="Unassembled WGS sequence"/>
</dbReference>
<proteinExistence type="predicted"/>
<reference evidence="3" key="1">
    <citation type="journal article" date="2020" name="BMC Genomics">
        <title>Correction to: Identification and distribution of gene clusters required for synthesis of sphingolipid metabolism inhibitors in diverse species of the filamentous fungus Fusarium.</title>
        <authorList>
            <person name="Kim H.S."/>
            <person name="Lohmar J.M."/>
            <person name="Busman M."/>
            <person name="Brown D.W."/>
            <person name="Naumann T.A."/>
            <person name="Divon H.H."/>
            <person name="Lysoe E."/>
            <person name="Uhlig S."/>
            <person name="Proctor R.H."/>
        </authorList>
    </citation>
    <scope>NUCLEOTIDE SEQUENCE</scope>
    <source>
        <strain evidence="3">NRRL 20472</strain>
    </source>
</reference>
<dbReference type="AlphaFoldDB" id="A0A8H4UB75"/>
<evidence type="ECO:0000313" key="3">
    <source>
        <dbReference type="EMBL" id="KAF4973019.1"/>
    </source>
</evidence>
<gene>
    <name evidence="3" type="ORF">FSARC_596</name>
</gene>
<comment type="caution">
    <text evidence="3">The sequence shown here is derived from an EMBL/GenBank/DDBJ whole genome shotgun (WGS) entry which is preliminary data.</text>
</comment>